<protein>
    <submittedName>
        <fullName evidence="1">ORF238</fullName>
    </submittedName>
</protein>
<proteinExistence type="predicted"/>
<dbReference type="Proteomes" id="UP000267516">
    <property type="component" value="Segment"/>
</dbReference>
<reference evidence="1" key="1">
    <citation type="journal article" date="2018" name="Aquaculture">
        <title>Complete genome sequence of a white spot syndrome virus associated with a disease incursion in Australia.</title>
        <authorList>
            <person name="Oakey J."/>
            <person name="Smith C.S."/>
        </authorList>
    </citation>
    <scope>NUCLEOTIDE SEQUENCE [LARGE SCALE GENOMIC DNA]</scope>
    <source>
        <strain evidence="1">WSSV-AU</strain>
    </source>
</reference>
<sequence>MSKGCKGSTPNKGIGTNFASSVRGKNGLSSLYDFEKVVARTQFLAFFNASADIRRRILFNFCSVVWLLNPPHNEYMALSIFSLA</sequence>
<dbReference type="EMBL" id="MF768985">
    <property type="protein sequence ID" value="ATU83786.1"/>
    <property type="molecule type" value="Genomic_DNA"/>
</dbReference>
<evidence type="ECO:0000313" key="1">
    <source>
        <dbReference type="EMBL" id="ATU83786.1"/>
    </source>
</evidence>
<name>A0A2D3I5W7_9VIRU</name>
<accession>A0A2D3I5W7</accession>
<organism evidence="1">
    <name type="scientific">White spot syndrome virus</name>
    <dbReference type="NCBI Taxonomy" id="342409"/>
    <lineage>
        <taxon>Viruses</taxon>
        <taxon>Viruses incertae sedis</taxon>
        <taxon>Naldaviricetes</taxon>
        <taxon>Nimaviridae</taxon>
        <taxon>Whispovirus</taxon>
    </lineage>
</organism>